<organism evidence="10 11">
    <name type="scientific">Legionella beliardensis</name>
    <dbReference type="NCBI Taxonomy" id="91822"/>
    <lineage>
        <taxon>Bacteria</taxon>
        <taxon>Pseudomonadati</taxon>
        <taxon>Pseudomonadota</taxon>
        <taxon>Gammaproteobacteria</taxon>
        <taxon>Legionellales</taxon>
        <taxon>Legionellaceae</taxon>
        <taxon>Legionella</taxon>
    </lineage>
</organism>
<dbReference type="InterPro" id="IPR012340">
    <property type="entry name" value="NA-bd_OB-fold"/>
</dbReference>
<dbReference type="SUPFAM" id="SSF57863">
    <property type="entry name" value="ArfGap/RecO-like zinc finger"/>
    <property type="match status" value="1"/>
</dbReference>
<dbReference type="Pfam" id="PF11967">
    <property type="entry name" value="RecO_N"/>
    <property type="match status" value="1"/>
</dbReference>
<gene>
    <name evidence="8 10" type="primary">recO</name>
    <name evidence="10" type="ORF">NCTC13315_01877</name>
</gene>
<dbReference type="GO" id="GO:0043590">
    <property type="term" value="C:bacterial nucleoid"/>
    <property type="evidence" value="ECO:0007669"/>
    <property type="project" value="TreeGrafter"/>
</dbReference>
<name>A0A378I2B7_9GAMM</name>
<dbReference type="Gene3D" id="1.20.1440.120">
    <property type="entry name" value="Recombination protein O, C-terminal domain"/>
    <property type="match status" value="1"/>
</dbReference>
<dbReference type="GO" id="GO:0006302">
    <property type="term" value="P:double-strand break repair"/>
    <property type="evidence" value="ECO:0007669"/>
    <property type="project" value="TreeGrafter"/>
</dbReference>
<dbReference type="SUPFAM" id="SSF50249">
    <property type="entry name" value="Nucleic acid-binding proteins"/>
    <property type="match status" value="1"/>
</dbReference>
<accession>A0A378I2B7</accession>
<dbReference type="Proteomes" id="UP000254968">
    <property type="component" value="Unassembled WGS sequence"/>
</dbReference>
<sequence>MTDNSLNAWLLHKQPLGDTSLKAIFYTREQGIIPCVYKGGRLPKKQTLLQPFIPLWLSVRHQKNSQWCYVSQIENTGPSLILNGDSLFAGLYINELIYYLLADSEPSTLFYDSYELTLKALAQTQARLELEAILRYFEYRLLQLCGYAFSYTHEAYSYQLIDLKKHYTFIAGHGFVPAHQGLLGSDILALGQGQLNTPHLLKLAKHIMRQAINHALDGRALISRNLFKMRTSFKH</sequence>
<dbReference type="AlphaFoldDB" id="A0A378I2B7"/>
<keyword evidence="4 8" id="KW-0227">DNA damage</keyword>
<evidence type="ECO:0000313" key="11">
    <source>
        <dbReference type="Proteomes" id="UP000254968"/>
    </source>
</evidence>
<evidence type="ECO:0000256" key="7">
    <source>
        <dbReference type="ARBA" id="ARBA00033409"/>
    </source>
</evidence>
<evidence type="ECO:0000256" key="2">
    <source>
        <dbReference type="ARBA" id="ARBA00007452"/>
    </source>
</evidence>
<reference evidence="10 11" key="1">
    <citation type="submission" date="2018-06" db="EMBL/GenBank/DDBJ databases">
        <authorList>
            <consortium name="Pathogen Informatics"/>
            <person name="Doyle S."/>
        </authorList>
    </citation>
    <scope>NUCLEOTIDE SEQUENCE [LARGE SCALE GENOMIC DNA]</scope>
    <source>
        <strain evidence="10 11">NCTC13315</strain>
    </source>
</reference>
<dbReference type="InterPro" id="IPR037278">
    <property type="entry name" value="ARFGAP/RecO"/>
</dbReference>
<protein>
    <recommendedName>
        <fullName evidence="3 8">DNA repair protein RecO</fullName>
    </recommendedName>
    <alternativeName>
        <fullName evidence="7 8">Recombination protein O</fullName>
    </alternativeName>
</protein>
<dbReference type="Pfam" id="PF02565">
    <property type="entry name" value="RecO_C"/>
    <property type="match status" value="1"/>
</dbReference>
<comment type="similarity">
    <text evidence="2 8">Belongs to the RecO family.</text>
</comment>
<dbReference type="InterPro" id="IPR042242">
    <property type="entry name" value="RecO_C"/>
</dbReference>
<evidence type="ECO:0000256" key="6">
    <source>
        <dbReference type="ARBA" id="ARBA00023204"/>
    </source>
</evidence>
<evidence type="ECO:0000256" key="8">
    <source>
        <dbReference type="HAMAP-Rule" id="MF_00201"/>
    </source>
</evidence>
<evidence type="ECO:0000313" key="10">
    <source>
        <dbReference type="EMBL" id="STX29337.1"/>
    </source>
</evidence>
<dbReference type="OrthoDB" id="9804792at2"/>
<feature type="domain" description="DNA replication/recombination mediator RecO N-terminal" evidence="9">
    <location>
        <begin position="5"/>
        <end position="74"/>
    </location>
</feature>
<keyword evidence="11" id="KW-1185">Reference proteome</keyword>
<dbReference type="PANTHER" id="PTHR33991">
    <property type="entry name" value="DNA REPAIR PROTEIN RECO"/>
    <property type="match status" value="1"/>
</dbReference>
<dbReference type="EMBL" id="UGNV01000001">
    <property type="protein sequence ID" value="STX29337.1"/>
    <property type="molecule type" value="Genomic_DNA"/>
</dbReference>
<dbReference type="Gene3D" id="2.40.50.140">
    <property type="entry name" value="Nucleic acid-binding proteins"/>
    <property type="match status" value="1"/>
</dbReference>
<dbReference type="GO" id="GO:0006310">
    <property type="term" value="P:DNA recombination"/>
    <property type="evidence" value="ECO:0007669"/>
    <property type="project" value="UniProtKB-UniRule"/>
</dbReference>
<dbReference type="InterPro" id="IPR003717">
    <property type="entry name" value="RecO"/>
</dbReference>
<evidence type="ECO:0000256" key="4">
    <source>
        <dbReference type="ARBA" id="ARBA00022763"/>
    </source>
</evidence>
<dbReference type="InterPro" id="IPR022572">
    <property type="entry name" value="DNA_rep/recomb_RecO_N"/>
</dbReference>
<keyword evidence="6 8" id="KW-0234">DNA repair</keyword>
<keyword evidence="5 8" id="KW-0233">DNA recombination</keyword>
<evidence type="ECO:0000256" key="1">
    <source>
        <dbReference type="ARBA" id="ARBA00003065"/>
    </source>
</evidence>
<dbReference type="HAMAP" id="MF_00201">
    <property type="entry name" value="RecO"/>
    <property type="match status" value="1"/>
</dbReference>
<evidence type="ECO:0000256" key="5">
    <source>
        <dbReference type="ARBA" id="ARBA00023172"/>
    </source>
</evidence>
<dbReference type="RefSeq" id="WP_115303017.1">
    <property type="nucleotide sequence ID" value="NZ_CAAAHO010000007.1"/>
</dbReference>
<evidence type="ECO:0000256" key="3">
    <source>
        <dbReference type="ARBA" id="ARBA00021310"/>
    </source>
</evidence>
<proteinExistence type="inferred from homology"/>
<comment type="function">
    <text evidence="1 8">Involved in DNA repair and RecF pathway recombination.</text>
</comment>
<evidence type="ECO:0000259" key="9">
    <source>
        <dbReference type="Pfam" id="PF11967"/>
    </source>
</evidence>
<dbReference type="PANTHER" id="PTHR33991:SF1">
    <property type="entry name" value="DNA REPAIR PROTEIN RECO"/>
    <property type="match status" value="1"/>
</dbReference>